<gene>
    <name evidence="11" type="ORF">R1sor_014063</name>
</gene>
<keyword evidence="5" id="KW-0507">mRNA processing</keyword>
<evidence type="ECO:0000256" key="3">
    <source>
        <dbReference type="ARBA" id="ARBA00008726"/>
    </source>
</evidence>
<dbReference type="InterPro" id="IPR025086">
    <property type="entry name" value="SDE2/SF3A3_SAP"/>
</dbReference>
<evidence type="ECO:0000256" key="8">
    <source>
        <dbReference type="ARBA" id="ARBA00023306"/>
    </source>
</evidence>
<comment type="caution">
    <text evidence="11">The sequence shown here is derived from an EMBL/GenBank/DDBJ whole genome shotgun (WGS) entry which is preliminary data.</text>
</comment>
<comment type="similarity">
    <text evidence="3">Belongs to the SDE2 family.</text>
</comment>
<dbReference type="PANTHER" id="PTHR12786">
    <property type="entry name" value="SPLICING FACTOR SF3A-RELATED"/>
    <property type="match status" value="1"/>
</dbReference>
<dbReference type="GO" id="GO:0005737">
    <property type="term" value="C:cytoplasm"/>
    <property type="evidence" value="ECO:0007669"/>
    <property type="project" value="UniProtKB-SubCell"/>
</dbReference>
<dbReference type="Gene3D" id="3.10.20.90">
    <property type="entry name" value="Phosphatidylinositol 3-kinase Catalytic Subunit, Chain A, domain 1"/>
    <property type="match status" value="1"/>
</dbReference>
<comment type="subcellular location">
    <subcellularLocation>
        <location evidence="2">Cytoplasm</location>
    </subcellularLocation>
    <subcellularLocation>
        <location evidence="1">Nucleus</location>
    </subcellularLocation>
</comment>
<dbReference type="InterPro" id="IPR051421">
    <property type="entry name" value="RNA_Proc_DNA_Dmg_Regulator"/>
</dbReference>
<evidence type="ECO:0000256" key="9">
    <source>
        <dbReference type="SAM" id="MobiDB-lite"/>
    </source>
</evidence>
<keyword evidence="8" id="KW-0131">Cell cycle</keyword>
<dbReference type="Proteomes" id="UP001633002">
    <property type="component" value="Unassembled WGS sequence"/>
</dbReference>
<accession>A0ABD3HEH7</accession>
<evidence type="ECO:0000256" key="1">
    <source>
        <dbReference type="ARBA" id="ARBA00004123"/>
    </source>
</evidence>
<reference evidence="11 12" key="1">
    <citation type="submission" date="2024-09" db="EMBL/GenBank/DDBJ databases">
        <title>Chromosome-scale assembly of Riccia sorocarpa.</title>
        <authorList>
            <person name="Paukszto L."/>
        </authorList>
    </citation>
    <scope>NUCLEOTIDE SEQUENCE [LARGE SCALE GENOMIC DNA]</scope>
    <source>
        <strain evidence="11">LP-2024</strain>
        <tissue evidence="11">Aerial parts of the thallus</tissue>
    </source>
</reference>
<dbReference type="GO" id="GO:0008380">
    <property type="term" value="P:RNA splicing"/>
    <property type="evidence" value="ECO:0007669"/>
    <property type="project" value="UniProtKB-KW"/>
</dbReference>
<feature type="compositionally biased region" description="Polar residues" evidence="9">
    <location>
        <begin position="354"/>
        <end position="363"/>
    </location>
</feature>
<dbReference type="Pfam" id="PF22782">
    <property type="entry name" value="SDE2"/>
    <property type="match status" value="1"/>
</dbReference>
<dbReference type="InterPro" id="IPR053822">
    <property type="entry name" value="SDE2-like_dom"/>
</dbReference>
<evidence type="ECO:0000256" key="4">
    <source>
        <dbReference type="ARBA" id="ARBA00022490"/>
    </source>
</evidence>
<keyword evidence="12" id="KW-1185">Reference proteome</keyword>
<feature type="compositionally biased region" description="Acidic residues" evidence="9">
    <location>
        <begin position="216"/>
        <end position="231"/>
    </location>
</feature>
<evidence type="ECO:0000256" key="7">
    <source>
        <dbReference type="ARBA" id="ARBA00023242"/>
    </source>
</evidence>
<dbReference type="GO" id="GO:0006397">
    <property type="term" value="P:mRNA processing"/>
    <property type="evidence" value="ECO:0007669"/>
    <property type="project" value="UniProtKB-KW"/>
</dbReference>
<protein>
    <recommendedName>
        <fullName evidence="10">Ubiquitin-like domain-containing protein</fullName>
    </recommendedName>
</protein>
<evidence type="ECO:0000256" key="2">
    <source>
        <dbReference type="ARBA" id="ARBA00004496"/>
    </source>
</evidence>
<keyword evidence="4" id="KW-0963">Cytoplasm</keyword>
<proteinExistence type="inferred from homology"/>
<feature type="compositionally biased region" description="Polar residues" evidence="9">
    <location>
        <begin position="320"/>
        <end position="329"/>
    </location>
</feature>
<evidence type="ECO:0000313" key="11">
    <source>
        <dbReference type="EMBL" id="KAL3687754.1"/>
    </source>
</evidence>
<feature type="region of interest" description="Disordered" evidence="9">
    <location>
        <begin position="206"/>
        <end position="371"/>
    </location>
</feature>
<feature type="compositionally biased region" description="Basic and acidic residues" evidence="9">
    <location>
        <begin position="206"/>
        <end position="215"/>
    </location>
</feature>
<organism evidence="11 12">
    <name type="scientific">Riccia sorocarpa</name>
    <dbReference type="NCBI Taxonomy" id="122646"/>
    <lineage>
        <taxon>Eukaryota</taxon>
        <taxon>Viridiplantae</taxon>
        <taxon>Streptophyta</taxon>
        <taxon>Embryophyta</taxon>
        <taxon>Marchantiophyta</taxon>
        <taxon>Marchantiopsida</taxon>
        <taxon>Marchantiidae</taxon>
        <taxon>Marchantiales</taxon>
        <taxon>Ricciaceae</taxon>
        <taxon>Riccia</taxon>
    </lineage>
</organism>
<dbReference type="SUPFAM" id="SSF54236">
    <property type="entry name" value="Ubiquitin-like"/>
    <property type="match status" value="1"/>
</dbReference>
<dbReference type="InterPro" id="IPR000626">
    <property type="entry name" value="Ubiquitin-like_dom"/>
</dbReference>
<dbReference type="AlphaFoldDB" id="A0ABD3HEH7"/>
<evidence type="ECO:0000256" key="6">
    <source>
        <dbReference type="ARBA" id="ARBA00023187"/>
    </source>
</evidence>
<name>A0ABD3HEH7_9MARC</name>
<dbReference type="GO" id="GO:0005634">
    <property type="term" value="C:nucleus"/>
    <property type="evidence" value="ECO:0007669"/>
    <property type="project" value="UniProtKB-SubCell"/>
</dbReference>
<evidence type="ECO:0000256" key="5">
    <source>
        <dbReference type="ARBA" id="ARBA00022664"/>
    </source>
</evidence>
<dbReference type="EMBL" id="JBJQOH010000004">
    <property type="protein sequence ID" value="KAL3687754.1"/>
    <property type="molecule type" value="Genomic_DNA"/>
</dbReference>
<sequence>MAVFQLLVKDVEGRTRCLRFPSGEVSCEVLKAQLAAIEGIPAVWQRLVTGTRELADGISLVADETGFFPSCTLLLRLRGGKGGFGSLLRGAATKAGQKKTSNFDACRDMSGRRLRHVNAEKKLKEWKSEAKERDLERTAEEYLRKRKKVEEEESGVAVDLEKSRHESLKAREQVASAVTDGLIEERRLALDLKRKKIEAVASDAKKPRLRLRGDSDLEDSEDEEEDSEDEGNAGPSGKGEAGPFQSERMDLSGASTSGSSDDEGAKDHPSAANQVIGMERSPCGASEAELISAPPVFPVNNVGGEGSTSSSDAAEEGPSCLTQEASPSCSEKEETAHSEQAHEVALEGEMTASDVISATSTGTKVPEGPLNLDDYNSVEELEVLGLERLKDELQRIGLKCGGSLKERAARLWLLKTTPLAKLDKKLFSKPPRK</sequence>
<evidence type="ECO:0000259" key="10">
    <source>
        <dbReference type="PROSITE" id="PS50053"/>
    </source>
</evidence>
<dbReference type="PROSITE" id="PS50053">
    <property type="entry name" value="UBIQUITIN_2"/>
    <property type="match status" value="1"/>
</dbReference>
<keyword evidence="6" id="KW-0508">mRNA splicing</keyword>
<keyword evidence="7" id="KW-0539">Nucleus</keyword>
<feature type="domain" description="Ubiquitin-like" evidence="10">
    <location>
        <begin position="4"/>
        <end position="82"/>
    </location>
</feature>
<evidence type="ECO:0000313" key="12">
    <source>
        <dbReference type="Proteomes" id="UP001633002"/>
    </source>
</evidence>
<feature type="compositionally biased region" description="Basic and acidic residues" evidence="9">
    <location>
        <begin position="330"/>
        <end position="345"/>
    </location>
</feature>
<dbReference type="InterPro" id="IPR029071">
    <property type="entry name" value="Ubiquitin-like_domsf"/>
</dbReference>
<dbReference type="Pfam" id="PF13297">
    <property type="entry name" value="SDE2_2C"/>
    <property type="match status" value="1"/>
</dbReference>
<dbReference type="PANTHER" id="PTHR12786:SF1">
    <property type="entry name" value="SPLICING REGULATOR SDE2"/>
    <property type="match status" value="1"/>
</dbReference>